<keyword evidence="3" id="KW-1185">Reference proteome</keyword>
<dbReference type="Pfam" id="PF12697">
    <property type="entry name" value="Abhydrolase_6"/>
    <property type="match status" value="1"/>
</dbReference>
<dbReference type="InterPro" id="IPR050266">
    <property type="entry name" value="AB_hydrolase_sf"/>
</dbReference>
<name>A0A0K1REC5_9CORY</name>
<dbReference type="RefSeq" id="WP_083439882.1">
    <property type="nucleotide sequence ID" value="NZ_CP012342.1"/>
</dbReference>
<keyword evidence="2" id="KW-0378">Hydrolase</keyword>
<feature type="domain" description="AB hydrolase-1" evidence="1">
    <location>
        <begin position="26"/>
        <end position="277"/>
    </location>
</feature>
<dbReference type="KEGG" id="crie:AK829_01090"/>
<dbReference type="InterPro" id="IPR000073">
    <property type="entry name" value="AB_hydrolase_1"/>
</dbReference>
<dbReference type="STRING" id="156976.AK829_01090"/>
<gene>
    <name evidence="2" type="ORF">AK829_01090</name>
</gene>
<dbReference type="Gene3D" id="3.40.50.1820">
    <property type="entry name" value="alpha/beta hydrolase"/>
    <property type="match status" value="1"/>
</dbReference>
<organism evidence="2 3">
    <name type="scientific">Corynebacterium riegelii</name>
    <dbReference type="NCBI Taxonomy" id="156976"/>
    <lineage>
        <taxon>Bacteria</taxon>
        <taxon>Bacillati</taxon>
        <taxon>Actinomycetota</taxon>
        <taxon>Actinomycetes</taxon>
        <taxon>Mycobacteriales</taxon>
        <taxon>Corynebacteriaceae</taxon>
        <taxon>Corynebacterium</taxon>
    </lineage>
</organism>
<accession>A0A0K1REC5</accession>
<evidence type="ECO:0000313" key="2">
    <source>
        <dbReference type="EMBL" id="AKV59759.1"/>
    </source>
</evidence>
<sequence length="302" mass="32495">MLNPDRTGVVGRVRYYDIGPDAGPTILYVHGFNIASESFALVVDRLRPLGVRQVLVDLRGHGASGPCPPELLNIDDAADDFINVLTHLQVTGPVIVVGHSLGGPVSLSLMRRHPDAFHWAGSVQISSAVEPFTVHGLPQILAGPLGRLLEDVVRFTPHFAEGMRRGITRTIAPVLAMGFYFRPVPLSVIRLHADMIQNTPLSTYRGFFDDLLTHSEVGAAEVLDGMPGYILVGDRDRVTPVSQSFRLAAMWPSAYLQVLPGSGHMPPLDAPGAVAAAIERLLDVVATQPRSPGRSPHPSDPA</sequence>
<dbReference type="AlphaFoldDB" id="A0A0K1REC5"/>
<evidence type="ECO:0000313" key="3">
    <source>
        <dbReference type="Proteomes" id="UP000060016"/>
    </source>
</evidence>
<evidence type="ECO:0000259" key="1">
    <source>
        <dbReference type="Pfam" id="PF12697"/>
    </source>
</evidence>
<dbReference type="InterPro" id="IPR029058">
    <property type="entry name" value="AB_hydrolase_fold"/>
</dbReference>
<reference evidence="2 3" key="1">
    <citation type="submission" date="2015-08" db="EMBL/GenBank/DDBJ databases">
        <authorList>
            <person name="Babu N.S."/>
            <person name="Beckwith C.J."/>
            <person name="Beseler K.G."/>
            <person name="Brison A."/>
            <person name="Carone J.V."/>
            <person name="Caskin T.P."/>
            <person name="Diamond M."/>
            <person name="Durham M.E."/>
            <person name="Foxe J.M."/>
            <person name="Go M."/>
            <person name="Henderson B.A."/>
            <person name="Jones I.B."/>
            <person name="McGettigan J.A."/>
            <person name="Micheletti S.J."/>
            <person name="Nasrallah M.E."/>
            <person name="Ortiz D."/>
            <person name="Piller C.R."/>
            <person name="Privatt S.R."/>
            <person name="Schneider S.L."/>
            <person name="Sharp S."/>
            <person name="Smith T.C."/>
            <person name="Stanton J.D."/>
            <person name="Ullery H.E."/>
            <person name="Wilson R.J."/>
            <person name="Serrano M.G."/>
            <person name="Buck G."/>
            <person name="Lee V."/>
            <person name="Wang Y."/>
            <person name="Carvalho R."/>
            <person name="Voegtly L."/>
            <person name="Shi R."/>
            <person name="Duckworth R."/>
            <person name="Johnson A."/>
            <person name="Loviza R."/>
            <person name="Walstead R."/>
            <person name="Shah Z."/>
            <person name="Kiflezghi M."/>
            <person name="Wade K."/>
            <person name="Ball S.L."/>
            <person name="Bradley K.W."/>
            <person name="Asai D.J."/>
            <person name="Bowman C.A."/>
            <person name="Russell D.A."/>
            <person name="Pope W.H."/>
            <person name="Jacobs-Sera D."/>
            <person name="Hendrix R.W."/>
            <person name="Hatfull G.F."/>
        </authorList>
    </citation>
    <scope>NUCLEOTIDE SEQUENCE [LARGE SCALE GENOMIC DNA]</scope>
    <source>
        <strain evidence="2 3">PUDD_83A45</strain>
    </source>
</reference>
<proteinExistence type="predicted"/>
<dbReference type="Proteomes" id="UP000060016">
    <property type="component" value="Chromosome"/>
</dbReference>
<dbReference type="GO" id="GO:0016787">
    <property type="term" value="F:hydrolase activity"/>
    <property type="evidence" value="ECO:0007669"/>
    <property type="project" value="UniProtKB-KW"/>
</dbReference>
<dbReference type="EMBL" id="CP012342">
    <property type="protein sequence ID" value="AKV59759.1"/>
    <property type="molecule type" value="Genomic_DNA"/>
</dbReference>
<protein>
    <submittedName>
        <fullName evidence="2">Hydrolase</fullName>
    </submittedName>
</protein>
<dbReference type="SUPFAM" id="SSF53474">
    <property type="entry name" value="alpha/beta-Hydrolases"/>
    <property type="match status" value="1"/>
</dbReference>
<dbReference type="PANTHER" id="PTHR43798">
    <property type="entry name" value="MONOACYLGLYCEROL LIPASE"/>
    <property type="match status" value="1"/>
</dbReference>